<evidence type="ECO:0000313" key="3">
    <source>
        <dbReference type="Proteomes" id="UP000708576"/>
    </source>
</evidence>
<name>A0ABS5JYX0_9BACT</name>
<evidence type="ECO:0000256" key="1">
    <source>
        <dbReference type="SAM" id="SignalP"/>
    </source>
</evidence>
<proteinExistence type="predicted"/>
<feature type="signal peptide" evidence="1">
    <location>
        <begin position="1"/>
        <end position="19"/>
    </location>
</feature>
<accession>A0ABS5JYX0</accession>
<gene>
    <name evidence="2" type="ORF">KEM10_15000</name>
</gene>
<dbReference type="Gene3D" id="2.60.120.560">
    <property type="entry name" value="Exo-inulinase, domain 1"/>
    <property type="match status" value="1"/>
</dbReference>
<dbReference type="RefSeq" id="WP_212216842.1">
    <property type="nucleotide sequence ID" value="NZ_JAGUCO010000012.1"/>
</dbReference>
<organism evidence="2 3">
    <name type="scientific">Carboxylicivirga linearis</name>
    <dbReference type="NCBI Taxonomy" id="1628157"/>
    <lineage>
        <taxon>Bacteria</taxon>
        <taxon>Pseudomonadati</taxon>
        <taxon>Bacteroidota</taxon>
        <taxon>Bacteroidia</taxon>
        <taxon>Marinilabiliales</taxon>
        <taxon>Marinilabiliaceae</taxon>
        <taxon>Carboxylicivirga</taxon>
    </lineage>
</organism>
<keyword evidence="1" id="KW-0732">Signal</keyword>
<protein>
    <recommendedName>
        <fullName evidence="4">3-keto-disaccharide hydrolase domain-containing protein</fullName>
    </recommendedName>
</protein>
<evidence type="ECO:0008006" key="4">
    <source>
        <dbReference type="Google" id="ProtNLM"/>
    </source>
</evidence>
<keyword evidence="3" id="KW-1185">Reference proteome</keyword>
<reference evidence="2 3" key="1">
    <citation type="journal article" date="2015" name="Int. J. Syst. Evol. Microbiol.">
        <title>Carboxylicivirga linearis sp. nov., isolated from a sea cucumber culture pond.</title>
        <authorList>
            <person name="Wang F.Q."/>
            <person name="Zhou Y.X."/>
            <person name="Lin X.Z."/>
            <person name="Chen G.J."/>
            <person name="Du Z.J."/>
        </authorList>
    </citation>
    <scope>NUCLEOTIDE SEQUENCE [LARGE SCALE GENOMIC DNA]</scope>
    <source>
        <strain evidence="2 3">FB218</strain>
    </source>
</reference>
<comment type="caution">
    <text evidence="2">The sequence shown here is derived from an EMBL/GenBank/DDBJ whole genome shotgun (WGS) entry which is preliminary data.</text>
</comment>
<feature type="chain" id="PRO_5045953768" description="3-keto-disaccharide hydrolase domain-containing protein" evidence="1">
    <location>
        <begin position="20"/>
        <end position="230"/>
    </location>
</feature>
<dbReference type="EMBL" id="JAGUCO010000012">
    <property type="protein sequence ID" value="MBS2099601.1"/>
    <property type="molecule type" value="Genomic_DNA"/>
</dbReference>
<evidence type="ECO:0000313" key="2">
    <source>
        <dbReference type="EMBL" id="MBS2099601.1"/>
    </source>
</evidence>
<sequence>MKKAFLLLSVSIFVFVSFAQSKKESKVKTIYSQGFNSDKSTGDFEYSDASKWLISKKGKSGKSLKCLGKGQYIDVNGGPSIMAILKNIEVKDFELELLVQQNGKNFDLLDFCIFYGIKDSLHYSYAQIAGHADKSTHNIFQVDAAKPQRLCDKKDKGIRWGVDEWHKVKVVRNTSNQSLKVYFNDELILQTNEDSITSGYIGFGSTNSALKVDNIKLMATDYTKNSSTIF</sequence>
<dbReference type="Proteomes" id="UP000708576">
    <property type="component" value="Unassembled WGS sequence"/>
</dbReference>